<feature type="domain" description="Glycine zipper 2TM" evidence="7">
    <location>
        <begin position="60"/>
        <end position="100"/>
    </location>
</feature>
<comment type="subcellular location">
    <subcellularLocation>
        <location evidence="1">Cell outer membrane</location>
        <topology evidence="1">Lipid-anchor</topology>
    </subcellularLocation>
</comment>
<dbReference type="Pfam" id="PF05433">
    <property type="entry name" value="Rick_17kDa_Anti"/>
    <property type="match status" value="1"/>
</dbReference>
<dbReference type="GO" id="GO:0009279">
    <property type="term" value="C:cell outer membrane"/>
    <property type="evidence" value="ECO:0007669"/>
    <property type="project" value="UniProtKB-SubCell"/>
</dbReference>
<gene>
    <name evidence="8" type="ORF">IQ22_02905</name>
</gene>
<feature type="chain" id="PRO_5022233498" evidence="6">
    <location>
        <begin position="19"/>
        <end position="157"/>
    </location>
</feature>
<dbReference type="InterPro" id="IPR051407">
    <property type="entry name" value="Bact_OM_lipoprot/Surf_antigen"/>
</dbReference>
<dbReference type="PANTHER" id="PTHR35603">
    <property type="match status" value="1"/>
</dbReference>
<evidence type="ECO:0000256" key="2">
    <source>
        <dbReference type="ARBA" id="ARBA00022729"/>
    </source>
</evidence>
<dbReference type="EMBL" id="VLKY01000009">
    <property type="protein sequence ID" value="TWI53066.1"/>
    <property type="molecule type" value="Genomic_DNA"/>
</dbReference>
<feature type="signal peptide" evidence="6">
    <location>
        <begin position="1"/>
        <end position="18"/>
    </location>
</feature>
<evidence type="ECO:0000259" key="7">
    <source>
        <dbReference type="Pfam" id="PF05433"/>
    </source>
</evidence>
<dbReference type="InterPro" id="IPR008816">
    <property type="entry name" value="Gly_zipper_2TM_dom"/>
</dbReference>
<keyword evidence="4" id="KW-0564">Palmitate</keyword>
<name>A0A562QAL7_9PSED</name>
<keyword evidence="5 8" id="KW-0449">Lipoprotein</keyword>
<keyword evidence="9" id="KW-1185">Reference proteome</keyword>
<evidence type="ECO:0000256" key="4">
    <source>
        <dbReference type="ARBA" id="ARBA00023139"/>
    </source>
</evidence>
<dbReference type="AlphaFoldDB" id="A0A562QAL7"/>
<dbReference type="OrthoDB" id="5298161at2"/>
<dbReference type="RefSeq" id="WP_145143091.1">
    <property type="nucleotide sequence ID" value="NZ_VLKY01000009.1"/>
</dbReference>
<dbReference type="Proteomes" id="UP000316905">
    <property type="component" value="Unassembled WGS sequence"/>
</dbReference>
<protein>
    <submittedName>
        <fullName evidence="8">Outer membrane lipoprotein SlyB</fullName>
    </submittedName>
</protein>
<sequence length="157" mass="15804">MKKTTQVVASLTAAVLLAGCVSNQSGDVYSRDEARQVQTVRMGTITALRPVKIEGTKTPIGTGAGAAVGGIAGSGIGGGRGSYVAAIVGAVAGGLLGAATEEGFTRADGVEITVREDDGSSRAYVQEVGKGEVFRVGERVRILTVNGTSRVAPSVPQ</sequence>
<evidence type="ECO:0000256" key="5">
    <source>
        <dbReference type="ARBA" id="ARBA00023288"/>
    </source>
</evidence>
<evidence type="ECO:0000256" key="3">
    <source>
        <dbReference type="ARBA" id="ARBA00023136"/>
    </source>
</evidence>
<evidence type="ECO:0000256" key="1">
    <source>
        <dbReference type="ARBA" id="ARBA00004459"/>
    </source>
</evidence>
<evidence type="ECO:0000256" key="6">
    <source>
        <dbReference type="SAM" id="SignalP"/>
    </source>
</evidence>
<comment type="caution">
    <text evidence="8">The sequence shown here is derived from an EMBL/GenBank/DDBJ whole genome shotgun (WGS) entry which is preliminary data.</text>
</comment>
<keyword evidence="2 6" id="KW-0732">Signal</keyword>
<reference evidence="8 9" key="1">
    <citation type="journal article" date="2015" name="Stand. Genomic Sci.">
        <title>Genomic Encyclopedia of Bacterial and Archaeal Type Strains, Phase III: the genomes of soil and plant-associated and newly described type strains.</title>
        <authorList>
            <person name="Whitman W.B."/>
            <person name="Woyke T."/>
            <person name="Klenk H.P."/>
            <person name="Zhou Y."/>
            <person name="Lilburn T.G."/>
            <person name="Beck B.J."/>
            <person name="De Vos P."/>
            <person name="Vandamme P."/>
            <person name="Eisen J.A."/>
            <person name="Garrity G."/>
            <person name="Hugenholtz P."/>
            <person name="Kyrpides N.C."/>
        </authorList>
    </citation>
    <scope>NUCLEOTIDE SEQUENCE [LARGE SCALE GENOMIC DNA]</scope>
    <source>
        <strain evidence="8 9">CGMCC 1.6858</strain>
    </source>
</reference>
<evidence type="ECO:0000313" key="8">
    <source>
        <dbReference type="EMBL" id="TWI53066.1"/>
    </source>
</evidence>
<proteinExistence type="predicted"/>
<evidence type="ECO:0000313" key="9">
    <source>
        <dbReference type="Proteomes" id="UP000316905"/>
    </source>
</evidence>
<dbReference type="PROSITE" id="PS51257">
    <property type="entry name" value="PROKAR_LIPOPROTEIN"/>
    <property type="match status" value="1"/>
</dbReference>
<organism evidence="8 9">
    <name type="scientific">Pseudomonas duriflava</name>
    <dbReference type="NCBI Taxonomy" id="459528"/>
    <lineage>
        <taxon>Bacteria</taxon>
        <taxon>Pseudomonadati</taxon>
        <taxon>Pseudomonadota</taxon>
        <taxon>Gammaproteobacteria</taxon>
        <taxon>Pseudomonadales</taxon>
        <taxon>Pseudomonadaceae</taxon>
        <taxon>Pseudomonas</taxon>
    </lineage>
</organism>
<keyword evidence="3" id="KW-0472">Membrane</keyword>
<dbReference type="PANTHER" id="PTHR35603:SF1">
    <property type="entry name" value="OUTER MEMBRANE LIPOPROTEIN SLYB"/>
    <property type="match status" value="1"/>
</dbReference>
<accession>A0A562QAL7</accession>